<comment type="caution">
    <text evidence="1">The sequence shown here is derived from an EMBL/GenBank/DDBJ whole genome shotgun (WGS) entry which is preliminary data.</text>
</comment>
<dbReference type="SUPFAM" id="SSF53187">
    <property type="entry name" value="Zn-dependent exopeptidases"/>
    <property type="match status" value="1"/>
</dbReference>
<dbReference type="PANTHER" id="PTHR11014">
    <property type="entry name" value="PEPTIDASE M20 FAMILY MEMBER"/>
    <property type="match status" value="1"/>
</dbReference>
<dbReference type="Gene3D" id="3.40.630.10">
    <property type="entry name" value="Zn peptidases"/>
    <property type="match status" value="2"/>
</dbReference>
<dbReference type="RefSeq" id="WP_285660443.1">
    <property type="nucleotide sequence ID" value="NZ_BSTX01000001.1"/>
</dbReference>
<gene>
    <name evidence="1" type="ORF">Afil01_00050</name>
</gene>
<evidence type="ECO:0000313" key="2">
    <source>
        <dbReference type="Proteomes" id="UP001165079"/>
    </source>
</evidence>
<proteinExistence type="predicted"/>
<evidence type="ECO:0000313" key="1">
    <source>
        <dbReference type="EMBL" id="GLZ75198.1"/>
    </source>
</evidence>
<dbReference type="PANTHER" id="PTHR11014:SF63">
    <property type="entry name" value="METALLOPEPTIDASE, PUTATIVE (AFU_ORTHOLOGUE AFUA_6G09600)-RELATED"/>
    <property type="match status" value="1"/>
</dbReference>
<dbReference type="InterPro" id="IPR002933">
    <property type="entry name" value="Peptidase_M20"/>
</dbReference>
<keyword evidence="2" id="KW-1185">Reference proteome</keyword>
<sequence>MQHDIDTAAASLDASLIALRRDIHAHPELAGHEARTAALVAARMRAAGLAVTTGVGGHGVIAVLEGARPGRTIAYRADMDAVPPHAQSGGGTEPAHLCGHDVHTTVGVGVAEVLAGLRDRLAGRHVFLFQPAEEDLTGARAMLAEDALDGVDEIHALHCGPMPAGTITVTPGNGLPGLDTCVITTASPGDAAQLATDIAELGTVTPPRSPGELEGLITDLTTPGGRLSTFVYMRASAVGDTVHAAWRTWPEDRAETVRADVTALADDTGVVFTAEPFPALVCPEPDALALARHLRATGVPVGVAHAATPFSGEDFALFLRRVPGTYSYLGVRRPGAPLVTGFPHDTAFDPDETAIGTGVRAMAGWLAARAAG</sequence>
<dbReference type="Proteomes" id="UP001165079">
    <property type="component" value="Unassembled WGS sequence"/>
</dbReference>
<protein>
    <submittedName>
        <fullName evidence="1">N-acyl-L-amino acid amidohydrolase</fullName>
    </submittedName>
</protein>
<organism evidence="1 2">
    <name type="scientific">Actinorhabdospora filicis</name>
    <dbReference type="NCBI Taxonomy" id="1785913"/>
    <lineage>
        <taxon>Bacteria</taxon>
        <taxon>Bacillati</taxon>
        <taxon>Actinomycetota</taxon>
        <taxon>Actinomycetes</taxon>
        <taxon>Micromonosporales</taxon>
        <taxon>Micromonosporaceae</taxon>
        <taxon>Actinorhabdospora</taxon>
    </lineage>
</organism>
<dbReference type="InterPro" id="IPR017439">
    <property type="entry name" value="Amidohydrolase"/>
</dbReference>
<dbReference type="GO" id="GO:0016787">
    <property type="term" value="F:hydrolase activity"/>
    <property type="evidence" value="ECO:0007669"/>
    <property type="project" value="InterPro"/>
</dbReference>
<name>A0A9W6SF67_9ACTN</name>
<dbReference type="Pfam" id="PF01546">
    <property type="entry name" value="Peptidase_M20"/>
    <property type="match status" value="1"/>
</dbReference>
<dbReference type="EMBL" id="BSTX01000001">
    <property type="protein sequence ID" value="GLZ75198.1"/>
    <property type="molecule type" value="Genomic_DNA"/>
</dbReference>
<reference evidence="1" key="1">
    <citation type="submission" date="2023-03" db="EMBL/GenBank/DDBJ databases">
        <title>Actinorhabdospora filicis NBRC 111898.</title>
        <authorList>
            <person name="Ichikawa N."/>
            <person name="Sato H."/>
            <person name="Tonouchi N."/>
        </authorList>
    </citation>
    <scope>NUCLEOTIDE SEQUENCE</scope>
    <source>
        <strain evidence="1">NBRC 111898</strain>
    </source>
</reference>
<dbReference type="AlphaFoldDB" id="A0A9W6SF67"/>
<accession>A0A9W6SF67</accession>